<dbReference type="EC" id="3.6.4.13" evidence="1"/>
<dbReference type="InterPro" id="IPR011545">
    <property type="entry name" value="DEAD/DEAH_box_helicase_dom"/>
</dbReference>
<evidence type="ECO:0000256" key="14">
    <source>
        <dbReference type="SAM" id="MobiDB-lite"/>
    </source>
</evidence>
<dbReference type="InterPro" id="IPR027417">
    <property type="entry name" value="P-loop_NTPase"/>
</dbReference>
<evidence type="ECO:0000256" key="10">
    <source>
        <dbReference type="ARBA" id="ARBA00024412"/>
    </source>
</evidence>
<evidence type="ECO:0000259" key="16">
    <source>
        <dbReference type="SMART" id="SM00490"/>
    </source>
</evidence>
<dbReference type="Pfam" id="PF10309">
    <property type="entry name" value="NCBP3"/>
    <property type="match status" value="1"/>
</dbReference>
<protein>
    <recommendedName>
        <fullName evidence="10">ATP-dependent RNA helicase eIF4A</fullName>
        <ecNumber evidence="1">3.6.4.13</ecNumber>
    </recommendedName>
    <alternativeName>
        <fullName evidence="12">Eukaryotic initiation factor 4A</fullName>
    </alternativeName>
</protein>
<dbReference type="AlphaFoldDB" id="A0AAJ5Z5F2"/>
<name>A0AAJ5Z5F2_9BASI</name>
<dbReference type="GO" id="GO:0000340">
    <property type="term" value="F:RNA 7-methylguanosine cap binding"/>
    <property type="evidence" value="ECO:0007669"/>
    <property type="project" value="InterPro"/>
</dbReference>
<dbReference type="FunFam" id="3.40.50.300:FF:000031">
    <property type="entry name" value="Eukaryotic initiation factor 4A-III"/>
    <property type="match status" value="1"/>
</dbReference>
<dbReference type="GO" id="GO:0003724">
    <property type="term" value="F:RNA helicase activity"/>
    <property type="evidence" value="ECO:0007669"/>
    <property type="project" value="UniProtKB-EC"/>
</dbReference>
<gene>
    <name evidence="17" type="primary">TIF1</name>
    <name evidence="17" type="ORF">MARU1_003273</name>
</gene>
<evidence type="ECO:0000256" key="8">
    <source>
        <dbReference type="ARBA" id="ARBA00022917"/>
    </source>
</evidence>
<organism evidence="17 18">
    <name type="scientific">Malassezia arunalokei</name>
    <dbReference type="NCBI Taxonomy" id="1514897"/>
    <lineage>
        <taxon>Eukaryota</taxon>
        <taxon>Fungi</taxon>
        <taxon>Dikarya</taxon>
        <taxon>Basidiomycota</taxon>
        <taxon>Ustilaginomycotina</taxon>
        <taxon>Malasseziomycetes</taxon>
        <taxon>Malasseziales</taxon>
        <taxon>Malasseziaceae</taxon>
        <taxon>Malassezia</taxon>
    </lineage>
</organism>
<evidence type="ECO:0000256" key="3">
    <source>
        <dbReference type="ARBA" id="ARBA00022741"/>
    </source>
</evidence>
<dbReference type="InterPro" id="IPR001650">
    <property type="entry name" value="Helicase_C-like"/>
</dbReference>
<dbReference type="GO" id="GO:0005524">
    <property type="term" value="F:ATP binding"/>
    <property type="evidence" value="ECO:0007669"/>
    <property type="project" value="UniProtKB-KW"/>
</dbReference>
<feature type="region of interest" description="Disordered" evidence="14">
    <location>
        <begin position="1"/>
        <end position="62"/>
    </location>
</feature>
<evidence type="ECO:0000256" key="2">
    <source>
        <dbReference type="ARBA" id="ARBA00022540"/>
    </source>
</evidence>
<evidence type="ECO:0000256" key="6">
    <source>
        <dbReference type="ARBA" id="ARBA00022840"/>
    </source>
</evidence>
<keyword evidence="7" id="KW-0694">RNA-binding</keyword>
<dbReference type="FunFam" id="3.40.50.300:FF:000089">
    <property type="entry name" value="Eukaryotic initiation factor 4A-II"/>
    <property type="match status" value="1"/>
</dbReference>
<dbReference type="InterPro" id="IPR044728">
    <property type="entry name" value="EIF4A_DEADc"/>
</dbReference>
<dbReference type="GO" id="GO:0003729">
    <property type="term" value="F:mRNA binding"/>
    <property type="evidence" value="ECO:0007669"/>
    <property type="project" value="InterPro"/>
</dbReference>
<dbReference type="GO" id="GO:0003743">
    <property type="term" value="F:translation initiation factor activity"/>
    <property type="evidence" value="ECO:0007669"/>
    <property type="project" value="UniProtKB-KW"/>
</dbReference>
<keyword evidence="3" id="KW-0547">Nucleotide-binding</keyword>
<keyword evidence="18" id="KW-1185">Reference proteome</keyword>
<keyword evidence="8" id="KW-0648">Protein biosynthesis</keyword>
<dbReference type="Pfam" id="PF00271">
    <property type="entry name" value="Helicase_C"/>
    <property type="match status" value="1"/>
</dbReference>
<dbReference type="InterPro" id="IPR014001">
    <property type="entry name" value="Helicase_ATP-bd"/>
</dbReference>
<dbReference type="Gene3D" id="3.40.50.300">
    <property type="entry name" value="P-loop containing nucleotide triphosphate hydrolases"/>
    <property type="match status" value="2"/>
</dbReference>
<accession>A0AAJ5Z5F2</accession>
<keyword evidence="6" id="KW-0067">ATP-binding</keyword>
<evidence type="ECO:0000259" key="15">
    <source>
        <dbReference type="SMART" id="SM00487"/>
    </source>
</evidence>
<dbReference type="SMART" id="SM00487">
    <property type="entry name" value="DEXDc"/>
    <property type="match status" value="1"/>
</dbReference>
<evidence type="ECO:0000313" key="18">
    <source>
        <dbReference type="Proteomes" id="UP001217582"/>
    </source>
</evidence>
<feature type="domain" description="Helicase ATP-binding" evidence="15">
    <location>
        <begin position="277"/>
        <end position="474"/>
    </location>
</feature>
<evidence type="ECO:0000256" key="4">
    <source>
        <dbReference type="ARBA" id="ARBA00022801"/>
    </source>
</evidence>
<keyword evidence="4" id="KW-0378">Hydrolase</keyword>
<evidence type="ECO:0000256" key="7">
    <source>
        <dbReference type="ARBA" id="ARBA00022884"/>
    </source>
</evidence>
<dbReference type="Pfam" id="PF00270">
    <property type="entry name" value="DEAD"/>
    <property type="match status" value="1"/>
</dbReference>
<feature type="compositionally biased region" description="Basic and acidic residues" evidence="14">
    <location>
        <begin position="31"/>
        <end position="45"/>
    </location>
</feature>
<comment type="function">
    <text evidence="11">ATP-dependent RNA helicase which is a subunit of the eIF4F complex involved in cap recognition and is required for mRNA binding to ribosome. In the current model of translation initiation, eIF4A unwinds RNA secondary structures in the 5'-UTR of mRNAs which is necessary to allow efficient binding of the small ribosomal subunit, and subsequent scanning for the initiator codon.</text>
</comment>
<comment type="catalytic activity">
    <reaction evidence="13">
        <text>ATP + H2O = ADP + phosphate + H(+)</text>
        <dbReference type="Rhea" id="RHEA:13065"/>
        <dbReference type="ChEBI" id="CHEBI:15377"/>
        <dbReference type="ChEBI" id="CHEBI:15378"/>
        <dbReference type="ChEBI" id="CHEBI:30616"/>
        <dbReference type="ChEBI" id="CHEBI:43474"/>
        <dbReference type="ChEBI" id="CHEBI:456216"/>
        <dbReference type="EC" id="3.6.4.13"/>
    </reaction>
</comment>
<dbReference type="SUPFAM" id="SSF52540">
    <property type="entry name" value="P-loop containing nucleoside triphosphate hydrolases"/>
    <property type="match status" value="1"/>
</dbReference>
<evidence type="ECO:0000256" key="12">
    <source>
        <dbReference type="ARBA" id="ARBA00032223"/>
    </source>
</evidence>
<evidence type="ECO:0000256" key="11">
    <source>
        <dbReference type="ARBA" id="ARBA00024769"/>
    </source>
</evidence>
<keyword evidence="5" id="KW-0347">Helicase</keyword>
<evidence type="ECO:0000313" key="17">
    <source>
        <dbReference type="EMBL" id="WFD17225.1"/>
    </source>
</evidence>
<dbReference type="SMART" id="SM00490">
    <property type="entry name" value="HELICc"/>
    <property type="match status" value="1"/>
</dbReference>
<evidence type="ECO:0000256" key="1">
    <source>
        <dbReference type="ARBA" id="ARBA00012552"/>
    </source>
</evidence>
<evidence type="ECO:0000256" key="5">
    <source>
        <dbReference type="ARBA" id="ARBA00022806"/>
    </source>
</evidence>
<proteinExistence type="inferred from homology"/>
<keyword evidence="2 17" id="KW-0396">Initiation factor</keyword>
<evidence type="ECO:0000256" key="9">
    <source>
        <dbReference type="ARBA" id="ARBA00024352"/>
    </source>
</evidence>
<reference evidence="17 18" key="1">
    <citation type="submission" date="2023-03" db="EMBL/GenBank/DDBJ databases">
        <title>Mating type loci evolution in Malassezia.</title>
        <authorList>
            <person name="Coelho M.A."/>
        </authorList>
    </citation>
    <scope>NUCLEOTIDE SEQUENCE [LARGE SCALE GENOMIC DNA]</scope>
    <source>
        <strain evidence="17 18">CBS 13387</strain>
    </source>
</reference>
<dbReference type="Proteomes" id="UP001217582">
    <property type="component" value="Chromosome 6"/>
</dbReference>
<dbReference type="InterPro" id="IPR019416">
    <property type="entry name" value="NCBP3"/>
</dbReference>
<evidence type="ECO:0000256" key="13">
    <source>
        <dbReference type="ARBA" id="ARBA00047984"/>
    </source>
</evidence>
<dbReference type="CDD" id="cd18046">
    <property type="entry name" value="DEADc_EIF4AII_EIF4AI_DDX2"/>
    <property type="match status" value="1"/>
</dbReference>
<dbReference type="PANTHER" id="PTHR47958">
    <property type="entry name" value="ATP-DEPENDENT RNA HELICASE DBP3"/>
    <property type="match status" value="1"/>
</dbReference>
<dbReference type="CDD" id="cd18787">
    <property type="entry name" value="SF2_C_DEAD"/>
    <property type="match status" value="1"/>
</dbReference>
<dbReference type="GO" id="GO:0016787">
    <property type="term" value="F:hydrolase activity"/>
    <property type="evidence" value="ECO:0007669"/>
    <property type="project" value="UniProtKB-KW"/>
</dbReference>
<feature type="domain" description="Helicase C-terminal" evidence="16">
    <location>
        <begin position="511"/>
        <end position="592"/>
    </location>
</feature>
<comment type="similarity">
    <text evidence="9">Belongs to the DEAD box helicase family. eIF4A subfamily.</text>
</comment>
<sequence>MAEENMDMGTSEASANDVDVPKKIMYAVPEEMQRKNDEIEYERNSPRAPTKEAPNVGTPPPAPPIEYGDSIRPVALHLEGELITQLSTSRLMAFVAYSGAQAKGVEWINDTRCVIVFESPERALEGLKHLCYDAVEDDVIREPNFEDPESPLLRARLVMAFPRKLYNTIEQQAATELPDVLSKLAEEQSKSNSSTEPVPEIYREMELEELERQMLSEDHRRVRQLQQGLWIRPEETPVATDMQITDGEIQSNWDDVCDNFDNMNLAPELLRGVFAYGFERPSAIQSRAIVPVIKGHDVIAQAQSGTGKTATFSIAILQRIDPNLKAVQALVLAPTRELAQQIQNVVVALGDYMNIQCHACIGGTNVREDMARLGDGAQVVVGTPGRVYDMINRGAFRTDKLKMFCLDEADEMLSRGFKDQMYEVFQLLPQDTQVVLLSATMPEDVLAVTKKFMRDPVRILVKRDELTLEGIKQFYIGVEKEEWKFETLTDLYETVTITQAVIFCNTRRKVDWLTEQLHSQEFTVSAMHGDMDQQQREVIMREFRSGSSRVLITTDLLARGIDVQQVSLVINYDMPANRENYIHRIGRGGRFGRKGVAINFVTEDDVRMLRDIEQFYNTHIEEMPMNVADLI</sequence>
<dbReference type="EMBL" id="CP119921">
    <property type="protein sequence ID" value="WFD17225.1"/>
    <property type="molecule type" value="Genomic_DNA"/>
</dbReference>